<evidence type="ECO:0000313" key="1">
    <source>
        <dbReference type="EMBL" id="CAB4136046.1"/>
    </source>
</evidence>
<evidence type="ECO:0000313" key="2">
    <source>
        <dbReference type="EMBL" id="CAB4170006.1"/>
    </source>
</evidence>
<reference evidence="3" key="1">
    <citation type="submission" date="2020-05" db="EMBL/GenBank/DDBJ databases">
        <authorList>
            <person name="Chiriac C."/>
            <person name="Salcher M."/>
            <person name="Ghai R."/>
            <person name="Kavagutti S V."/>
        </authorList>
    </citation>
    <scope>NUCLEOTIDE SEQUENCE</scope>
</reference>
<proteinExistence type="predicted"/>
<organism evidence="3">
    <name type="scientific">uncultured Caudovirales phage</name>
    <dbReference type="NCBI Taxonomy" id="2100421"/>
    <lineage>
        <taxon>Viruses</taxon>
        <taxon>Duplodnaviria</taxon>
        <taxon>Heunggongvirae</taxon>
        <taxon>Uroviricota</taxon>
        <taxon>Caudoviricetes</taxon>
        <taxon>Peduoviridae</taxon>
        <taxon>Maltschvirus</taxon>
        <taxon>Maltschvirus maltsch</taxon>
    </lineage>
</organism>
<gene>
    <name evidence="3" type="ORF">UFOVP1334_15</name>
    <name evidence="1" type="ORF">UFOVP296_8</name>
    <name evidence="2" type="ORF">UFOVP912_27</name>
</gene>
<dbReference type="EMBL" id="LR797283">
    <property type="protein sequence ID" value="CAB4199112.1"/>
    <property type="molecule type" value="Genomic_DNA"/>
</dbReference>
<accession>A0A6J5RSU1</accession>
<sequence>MESLYSPTNKIMTTEQLHLKYLESLSASIEAGVKCSTTGARYIDWLNSSETPATPEELEASEDRAAWLLACEEYETIKQASYKARALYKTSL</sequence>
<evidence type="ECO:0000313" key="3">
    <source>
        <dbReference type="EMBL" id="CAB4199112.1"/>
    </source>
</evidence>
<dbReference type="EMBL" id="LR796853">
    <property type="protein sequence ID" value="CAB4170006.1"/>
    <property type="molecule type" value="Genomic_DNA"/>
</dbReference>
<dbReference type="EMBL" id="LR796314">
    <property type="protein sequence ID" value="CAB4136046.1"/>
    <property type="molecule type" value="Genomic_DNA"/>
</dbReference>
<name>A0A6J5RSU1_9CAUD</name>
<protein>
    <submittedName>
        <fullName evidence="3">Uncharacterized protein</fullName>
    </submittedName>
</protein>